<sequence length="67" mass="7425">MSWMNHISMKMKLFVALLPMLLALCWFVGSGMVTRIETQRQMDSLGQLIALAGSAGGVIDELQKERA</sequence>
<protein>
    <recommendedName>
        <fullName evidence="3">Methyl-accepting chemotaxis protein</fullName>
    </recommendedName>
</protein>
<evidence type="ECO:0008006" key="3">
    <source>
        <dbReference type="Google" id="ProtNLM"/>
    </source>
</evidence>
<proteinExistence type="predicted"/>
<dbReference type="AlphaFoldDB" id="A0A3S5DFF4"/>
<evidence type="ECO:0000313" key="1">
    <source>
        <dbReference type="EMBL" id="VEA72479.1"/>
    </source>
</evidence>
<dbReference type="Proteomes" id="UP000271603">
    <property type="component" value="Chromosome"/>
</dbReference>
<name>A0A3S5DFF4_SERRU</name>
<dbReference type="EMBL" id="LR134155">
    <property type="protein sequence ID" value="VEA72479.1"/>
    <property type="molecule type" value="Genomic_DNA"/>
</dbReference>
<accession>A0A3S5DFF4</accession>
<evidence type="ECO:0000313" key="2">
    <source>
        <dbReference type="Proteomes" id="UP000271603"/>
    </source>
</evidence>
<reference evidence="1 2" key="1">
    <citation type="submission" date="2018-12" db="EMBL/GenBank/DDBJ databases">
        <authorList>
            <consortium name="Pathogen Informatics"/>
        </authorList>
    </citation>
    <scope>NUCLEOTIDE SEQUENCE [LARGE SCALE GENOMIC DNA]</scope>
    <source>
        <strain evidence="1 2">NCTC9419</strain>
    </source>
</reference>
<organism evidence="1 2">
    <name type="scientific">Serratia rubidaea</name>
    <name type="common">Serratia marinorubra</name>
    <dbReference type="NCBI Taxonomy" id="61652"/>
    <lineage>
        <taxon>Bacteria</taxon>
        <taxon>Pseudomonadati</taxon>
        <taxon>Pseudomonadota</taxon>
        <taxon>Gammaproteobacteria</taxon>
        <taxon>Enterobacterales</taxon>
        <taxon>Yersiniaceae</taxon>
        <taxon>Serratia</taxon>
    </lineage>
</organism>
<gene>
    <name evidence="1" type="ORF">NCTC9419_04093</name>
</gene>